<dbReference type="Pfam" id="PF07714">
    <property type="entry name" value="PK_Tyr_Ser-Thr"/>
    <property type="match status" value="2"/>
</dbReference>
<dbReference type="FunFam" id="1.10.510.10:FF:000060">
    <property type="entry name" value="G-type lectin S-receptor-like serine/threonine-protein kinase"/>
    <property type="match status" value="2"/>
</dbReference>
<dbReference type="FunFam" id="3.30.200.20:FF:000330">
    <property type="entry name" value="G-type lectin S-receptor-like serine/threonine-protein kinase At4g03230"/>
    <property type="match status" value="1"/>
</dbReference>
<evidence type="ECO:0000256" key="8">
    <source>
        <dbReference type="ARBA" id="ARBA00022729"/>
    </source>
</evidence>
<dbReference type="InterPro" id="IPR017441">
    <property type="entry name" value="Protein_kinase_ATP_BS"/>
</dbReference>
<dbReference type="CDD" id="cd01098">
    <property type="entry name" value="PAN_AP_plant"/>
    <property type="match status" value="1"/>
</dbReference>
<comment type="caution">
    <text evidence="26">The sequence shown here is derived from an EMBL/GenBank/DDBJ whole genome shotgun (WGS) entry which is preliminary data.</text>
</comment>
<dbReference type="GO" id="GO:0004674">
    <property type="term" value="F:protein serine/threonine kinase activity"/>
    <property type="evidence" value="ECO:0007669"/>
    <property type="project" value="UniProtKB-KW"/>
</dbReference>
<dbReference type="CDD" id="cd14066">
    <property type="entry name" value="STKc_IRAK"/>
    <property type="match status" value="1"/>
</dbReference>
<evidence type="ECO:0000256" key="13">
    <source>
        <dbReference type="ARBA" id="ARBA00022989"/>
    </source>
</evidence>
<feature type="domain" description="Protein kinase" evidence="23">
    <location>
        <begin position="115"/>
        <end position="401"/>
    </location>
</feature>
<dbReference type="Pfam" id="PF00069">
    <property type="entry name" value="Pkinase"/>
    <property type="match status" value="1"/>
</dbReference>
<evidence type="ECO:0000256" key="11">
    <source>
        <dbReference type="ARBA" id="ARBA00022777"/>
    </source>
</evidence>
<name>A0A2K3NNI7_TRIPR</name>
<evidence type="ECO:0000313" key="26">
    <source>
        <dbReference type="EMBL" id="PNY04595.1"/>
    </source>
</evidence>
<dbReference type="Pfam" id="PF11883">
    <property type="entry name" value="DUF3403"/>
    <property type="match status" value="1"/>
</dbReference>
<dbReference type="PANTHER" id="PTHR27002:SF150">
    <property type="entry name" value="RECEPTOR-LIKE SERINE_THREONINE-PROTEIN KINASE SD1-8"/>
    <property type="match status" value="1"/>
</dbReference>
<keyword evidence="7 22" id="KW-0812">Transmembrane</keyword>
<evidence type="ECO:0000256" key="20">
    <source>
        <dbReference type="PROSITE-ProRule" id="PRU10141"/>
    </source>
</evidence>
<reference evidence="26 27" key="1">
    <citation type="journal article" date="2014" name="Am. J. Bot.">
        <title>Genome assembly and annotation for red clover (Trifolium pratense; Fabaceae).</title>
        <authorList>
            <person name="Istvanek J."/>
            <person name="Jaros M."/>
            <person name="Krenek A."/>
            <person name="Repkova J."/>
        </authorList>
    </citation>
    <scope>NUCLEOTIDE SEQUENCE [LARGE SCALE GENOMIC DNA]</scope>
    <source>
        <strain evidence="27">cv. Tatra</strain>
        <tissue evidence="26">Young leaves</tissue>
    </source>
</reference>
<keyword evidence="16 26" id="KW-0675">Receptor</keyword>
<dbReference type="GO" id="GO:0030246">
    <property type="term" value="F:carbohydrate binding"/>
    <property type="evidence" value="ECO:0007669"/>
    <property type="project" value="UniProtKB-KW"/>
</dbReference>
<dbReference type="InterPro" id="IPR000858">
    <property type="entry name" value="S_locus_glycoprot_dom"/>
</dbReference>
<dbReference type="Pfam" id="PF12398">
    <property type="entry name" value="DUF3660"/>
    <property type="match status" value="1"/>
</dbReference>
<keyword evidence="13 22" id="KW-1133">Transmembrane helix</keyword>
<keyword evidence="5" id="KW-0245">EGF-like domain</keyword>
<evidence type="ECO:0000256" key="22">
    <source>
        <dbReference type="SAM" id="Phobius"/>
    </source>
</evidence>
<dbReference type="InterPro" id="IPR036426">
    <property type="entry name" value="Bulb-type_lectin_dom_sf"/>
</dbReference>
<dbReference type="InterPro" id="IPR011009">
    <property type="entry name" value="Kinase-like_dom_sf"/>
</dbReference>
<dbReference type="SMART" id="SM00108">
    <property type="entry name" value="B_lectin"/>
    <property type="match status" value="1"/>
</dbReference>
<evidence type="ECO:0000313" key="27">
    <source>
        <dbReference type="Proteomes" id="UP000236291"/>
    </source>
</evidence>
<dbReference type="Pfam" id="PF00954">
    <property type="entry name" value="S_locus_glycop"/>
    <property type="match status" value="1"/>
</dbReference>
<keyword evidence="3" id="KW-1003">Cell membrane</keyword>
<feature type="region of interest" description="Disordered" evidence="21">
    <location>
        <begin position="1225"/>
        <end position="1248"/>
    </location>
</feature>
<dbReference type="PROSITE" id="PS50011">
    <property type="entry name" value="PROTEIN_KINASE_DOM"/>
    <property type="match status" value="2"/>
</dbReference>
<evidence type="ECO:0000256" key="10">
    <source>
        <dbReference type="ARBA" id="ARBA00022741"/>
    </source>
</evidence>
<dbReference type="EC" id="2.7.11.1" evidence="2"/>
<feature type="domain" description="Bulb-type lectin" evidence="24">
    <location>
        <begin position="475"/>
        <end position="602"/>
    </location>
</feature>
<dbReference type="PROSITE" id="PS50927">
    <property type="entry name" value="BULB_LECTIN"/>
    <property type="match status" value="1"/>
</dbReference>
<dbReference type="PROSITE" id="PS00108">
    <property type="entry name" value="PROTEIN_KINASE_ST"/>
    <property type="match status" value="1"/>
</dbReference>
<dbReference type="SUPFAM" id="SSF51110">
    <property type="entry name" value="alpha-D-mannose-specific plant lectins"/>
    <property type="match status" value="1"/>
</dbReference>
<keyword evidence="11 26" id="KW-0418">Kinase</keyword>
<evidence type="ECO:0000256" key="17">
    <source>
        <dbReference type="ARBA" id="ARBA00023180"/>
    </source>
</evidence>
<dbReference type="Gene3D" id="2.90.10.10">
    <property type="entry name" value="Bulb-type lectin domain"/>
    <property type="match status" value="1"/>
</dbReference>
<feature type="transmembrane region" description="Helical" evidence="22">
    <location>
        <begin position="901"/>
        <end position="923"/>
    </location>
</feature>
<keyword evidence="8" id="KW-0732">Signal</keyword>
<keyword evidence="15" id="KW-1015">Disulfide bond</keyword>
<keyword evidence="6" id="KW-0808">Transferase</keyword>
<keyword evidence="4" id="KW-0723">Serine/threonine-protein kinase</keyword>
<feature type="binding site" evidence="20">
    <location>
        <position position="997"/>
    </location>
    <ligand>
        <name>ATP</name>
        <dbReference type="ChEBI" id="CHEBI:30616"/>
    </ligand>
</feature>
<dbReference type="GO" id="GO:0005886">
    <property type="term" value="C:plasma membrane"/>
    <property type="evidence" value="ECO:0007669"/>
    <property type="project" value="UniProtKB-SubCell"/>
</dbReference>
<keyword evidence="9 26" id="KW-0430">Lectin</keyword>
<dbReference type="PANTHER" id="PTHR27002">
    <property type="entry name" value="RECEPTOR-LIKE SERINE/THREONINE-PROTEIN KINASE SD1-8"/>
    <property type="match status" value="1"/>
</dbReference>
<comment type="catalytic activity">
    <reaction evidence="19">
        <text>L-seryl-[protein] + ATP = O-phospho-L-seryl-[protein] + ADP + H(+)</text>
        <dbReference type="Rhea" id="RHEA:17989"/>
        <dbReference type="Rhea" id="RHEA-COMP:9863"/>
        <dbReference type="Rhea" id="RHEA-COMP:11604"/>
        <dbReference type="ChEBI" id="CHEBI:15378"/>
        <dbReference type="ChEBI" id="CHEBI:29999"/>
        <dbReference type="ChEBI" id="CHEBI:30616"/>
        <dbReference type="ChEBI" id="CHEBI:83421"/>
        <dbReference type="ChEBI" id="CHEBI:456216"/>
        <dbReference type="EC" id="2.7.11.1"/>
    </reaction>
</comment>
<keyword evidence="14 22" id="KW-0472">Membrane</keyword>
<evidence type="ECO:0000256" key="9">
    <source>
        <dbReference type="ARBA" id="ARBA00022734"/>
    </source>
</evidence>
<dbReference type="CDD" id="cd00028">
    <property type="entry name" value="B_lectin"/>
    <property type="match status" value="1"/>
</dbReference>
<keyword evidence="17" id="KW-0325">Glycoprotein</keyword>
<evidence type="ECO:0000256" key="12">
    <source>
        <dbReference type="ARBA" id="ARBA00022840"/>
    </source>
</evidence>
<dbReference type="ExpressionAtlas" id="A0A2K3NNI7">
    <property type="expression patterns" value="baseline"/>
</dbReference>
<evidence type="ECO:0000259" key="24">
    <source>
        <dbReference type="PROSITE" id="PS50927"/>
    </source>
</evidence>
<protein>
    <recommendedName>
        <fullName evidence="2">non-specific serine/threonine protein kinase</fullName>
        <ecNumber evidence="2">2.7.11.1</ecNumber>
    </recommendedName>
</protein>
<feature type="binding site" evidence="20">
    <location>
        <position position="143"/>
    </location>
    <ligand>
        <name>ATP</name>
        <dbReference type="ChEBI" id="CHEBI:30616"/>
    </ligand>
</feature>
<dbReference type="Proteomes" id="UP000236291">
    <property type="component" value="Unassembled WGS sequence"/>
</dbReference>
<dbReference type="EMBL" id="ASHM01000387">
    <property type="protein sequence ID" value="PNY04595.1"/>
    <property type="molecule type" value="Genomic_DNA"/>
</dbReference>
<evidence type="ECO:0000259" key="23">
    <source>
        <dbReference type="PROSITE" id="PS50011"/>
    </source>
</evidence>
<dbReference type="Gene3D" id="3.50.4.10">
    <property type="entry name" value="Hepatocyte Growth Factor"/>
    <property type="match status" value="1"/>
</dbReference>
<comment type="catalytic activity">
    <reaction evidence="18">
        <text>L-threonyl-[protein] + ATP = O-phospho-L-threonyl-[protein] + ADP + H(+)</text>
        <dbReference type="Rhea" id="RHEA:46608"/>
        <dbReference type="Rhea" id="RHEA-COMP:11060"/>
        <dbReference type="Rhea" id="RHEA-COMP:11605"/>
        <dbReference type="ChEBI" id="CHEBI:15378"/>
        <dbReference type="ChEBI" id="CHEBI:30013"/>
        <dbReference type="ChEBI" id="CHEBI:30616"/>
        <dbReference type="ChEBI" id="CHEBI:61977"/>
        <dbReference type="ChEBI" id="CHEBI:456216"/>
        <dbReference type="EC" id="2.7.11.1"/>
    </reaction>
</comment>
<feature type="compositionally biased region" description="Polar residues" evidence="21">
    <location>
        <begin position="1237"/>
        <end position="1248"/>
    </location>
</feature>
<dbReference type="SUPFAM" id="SSF56112">
    <property type="entry name" value="Protein kinase-like (PK-like)"/>
    <property type="match status" value="2"/>
</dbReference>
<dbReference type="STRING" id="57577.A0A2K3NNI7"/>
<organism evidence="26 27">
    <name type="scientific">Trifolium pratense</name>
    <name type="common">Red clover</name>
    <dbReference type="NCBI Taxonomy" id="57577"/>
    <lineage>
        <taxon>Eukaryota</taxon>
        <taxon>Viridiplantae</taxon>
        <taxon>Streptophyta</taxon>
        <taxon>Embryophyta</taxon>
        <taxon>Tracheophyta</taxon>
        <taxon>Spermatophyta</taxon>
        <taxon>Magnoliopsida</taxon>
        <taxon>eudicotyledons</taxon>
        <taxon>Gunneridae</taxon>
        <taxon>Pentapetalae</taxon>
        <taxon>rosids</taxon>
        <taxon>fabids</taxon>
        <taxon>Fabales</taxon>
        <taxon>Fabaceae</taxon>
        <taxon>Papilionoideae</taxon>
        <taxon>50 kb inversion clade</taxon>
        <taxon>NPAAA clade</taxon>
        <taxon>Hologalegina</taxon>
        <taxon>IRL clade</taxon>
        <taxon>Trifolieae</taxon>
        <taxon>Trifolium</taxon>
    </lineage>
</organism>
<dbReference type="GO" id="GO:0048544">
    <property type="term" value="P:recognition of pollen"/>
    <property type="evidence" value="ECO:0007669"/>
    <property type="project" value="InterPro"/>
</dbReference>
<dbReference type="SMART" id="SM00473">
    <property type="entry name" value="PAN_AP"/>
    <property type="match status" value="1"/>
</dbReference>
<feature type="domain" description="Apple" evidence="25">
    <location>
        <begin position="798"/>
        <end position="879"/>
    </location>
</feature>
<dbReference type="Gene3D" id="3.30.200.20">
    <property type="entry name" value="Phosphorylase Kinase, domain 1"/>
    <property type="match status" value="2"/>
</dbReference>
<keyword evidence="10 20" id="KW-0547">Nucleotide-binding</keyword>
<dbReference type="FunFam" id="2.90.10.10:FF:000005">
    <property type="entry name" value="G-type lectin S-receptor-like serine/threonine-protein kinase"/>
    <property type="match status" value="1"/>
</dbReference>
<gene>
    <name evidence="26" type="ORF">L195_g001020</name>
</gene>
<dbReference type="InterPro" id="IPR008271">
    <property type="entry name" value="Ser/Thr_kinase_AS"/>
</dbReference>
<dbReference type="SMART" id="SM00220">
    <property type="entry name" value="S_TKc"/>
    <property type="match status" value="2"/>
</dbReference>
<dbReference type="InterPro" id="IPR001480">
    <property type="entry name" value="Bulb-type_lectin_dom"/>
</dbReference>
<dbReference type="PROSITE" id="PS50948">
    <property type="entry name" value="PAN"/>
    <property type="match status" value="1"/>
</dbReference>
<dbReference type="Gene3D" id="1.10.510.10">
    <property type="entry name" value="Transferase(Phosphotransferase) domain 1"/>
    <property type="match status" value="2"/>
</dbReference>
<dbReference type="InterPro" id="IPR022126">
    <property type="entry name" value="S-locus_recpt_kinase"/>
</dbReference>
<evidence type="ECO:0000256" key="14">
    <source>
        <dbReference type="ARBA" id="ARBA00023136"/>
    </source>
</evidence>
<dbReference type="PROSITE" id="PS00107">
    <property type="entry name" value="PROTEIN_KINASE_ATP"/>
    <property type="match status" value="2"/>
</dbReference>
<evidence type="ECO:0000256" key="4">
    <source>
        <dbReference type="ARBA" id="ARBA00022527"/>
    </source>
</evidence>
<dbReference type="GO" id="GO:0005524">
    <property type="term" value="F:ATP binding"/>
    <property type="evidence" value="ECO:0007669"/>
    <property type="project" value="UniProtKB-UniRule"/>
</dbReference>
<comment type="subcellular location">
    <subcellularLocation>
        <location evidence="1">Cell membrane</location>
        <topology evidence="1">Single-pass type I membrane protein</topology>
    </subcellularLocation>
</comment>
<accession>A0A2K3NNI7</accession>
<evidence type="ECO:0000256" key="3">
    <source>
        <dbReference type="ARBA" id="ARBA00022475"/>
    </source>
</evidence>
<evidence type="ECO:0000256" key="1">
    <source>
        <dbReference type="ARBA" id="ARBA00004251"/>
    </source>
</evidence>
<evidence type="ECO:0000256" key="21">
    <source>
        <dbReference type="SAM" id="MobiDB-lite"/>
    </source>
</evidence>
<dbReference type="InterPro" id="IPR003609">
    <property type="entry name" value="Pan_app"/>
</dbReference>
<dbReference type="FunFam" id="3.30.200.20:FF:000195">
    <property type="entry name" value="G-type lectin S-receptor-like serine/threonine-protein kinase"/>
    <property type="match status" value="1"/>
</dbReference>
<evidence type="ECO:0000256" key="16">
    <source>
        <dbReference type="ARBA" id="ARBA00023170"/>
    </source>
</evidence>
<evidence type="ECO:0000256" key="15">
    <source>
        <dbReference type="ARBA" id="ARBA00023157"/>
    </source>
</evidence>
<dbReference type="InterPro" id="IPR001245">
    <property type="entry name" value="Ser-Thr/Tyr_kinase_cat_dom"/>
</dbReference>
<dbReference type="Pfam" id="PF01453">
    <property type="entry name" value="B_lectin"/>
    <property type="match status" value="1"/>
</dbReference>
<feature type="transmembrane region" description="Helical" evidence="22">
    <location>
        <begin position="28"/>
        <end position="49"/>
    </location>
</feature>
<dbReference type="InterPro" id="IPR000719">
    <property type="entry name" value="Prot_kinase_dom"/>
</dbReference>
<reference evidence="26 27" key="2">
    <citation type="journal article" date="2017" name="Front. Plant Sci.">
        <title>Gene Classification and Mining of Molecular Markers Useful in Red Clover (Trifolium pratense) Breeding.</title>
        <authorList>
            <person name="Istvanek J."/>
            <person name="Dluhosova J."/>
            <person name="Dluhos P."/>
            <person name="Patkova L."/>
            <person name="Nedelnik J."/>
            <person name="Repkova J."/>
        </authorList>
    </citation>
    <scope>NUCLEOTIDE SEQUENCE [LARGE SCALE GENOMIC DNA]</scope>
    <source>
        <strain evidence="27">cv. Tatra</strain>
        <tissue evidence="26">Young leaves</tissue>
    </source>
</reference>
<evidence type="ECO:0000256" key="18">
    <source>
        <dbReference type="ARBA" id="ARBA00047899"/>
    </source>
</evidence>
<evidence type="ECO:0000256" key="19">
    <source>
        <dbReference type="ARBA" id="ARBA00048679"/>
    </source>
</evidence>
<evidence type="ECO:0000256" key="6">
    <source>
        <dbReference type="ARBA" id="ARBA00022679"/>
    </source>
</evidence>
<feature type="domain" description="Protein kinase" evidence="23">
    <location>
        <begin position="969"/>
        <end position="1216"/>
    </location>
</feature>
<dbReference type="InterPro" id="IPR021820">
    <property type="entry name" value="S-locus_recpt_kinase_C"/>
</dbReference>
<dbReference type="Pfam" id="PF08276">
    <property type="entry name" value="PAN_2"/>
    <property type="match status" value="1"/>
</dbReference>
<evidence type="ECO:0000256" key="5">
    <source>
        <dbReference type="ARBA" id="ARBA00022536"/>
    </source>
</evidence>
<proteinExistence type="predicted"/>
<evidence type="ECO:0000256" key="2">
    <source>
        <dbReference type="ARBA" id="ARBA00012513"/>
    </source>
</evidence>
<evidence type="ECO:0000259" key="25">
    <source>
        <dbReference type="PROSITE" id="PS50948"/>
    </source>
</evidence>
<evidence type="ECO:0000256" key="7">
    <source>
        <dbReference type="ARBA" id="ARBA00022692"/>
    </source>
</evidence>
<dbReference type="AlphaFoldDB" id="A0A2K3NNI7"/>
<sequence>MTFNTRNFGISANDEVLRESSDRKTAKAIGIMAGGAAIIFLAVGLCFLWRKKKLQFLLNLKGKHEKRGSLEKSQDLLITDGVFTSNREQSNENNMDDLELPFFDFNTITMATNNFSEQNKLGQGGFGIVYKGRLLEGQDIAVKRLSKNSGQGVEEFKNEVKLIVKLQHRNLVRLLGCSFEIDEKVLVYEYMENRSLDAILFDKAKRSSLDWQTRFNIICGIARGLLYLHQDSRFRIIHRDLKASNILLDREMNPKISDFGMARIFGTDQTEANTVRVVGTYGYMSPEYAMDGIFSVKSDVFSFGVLVMEIISGTKNRGFYSANKELNLLGHSWKLWKEGKALELIDSSIGNSYSPSVVHRCIQVGLLCVQERAEDRPTMSSVVLMLSSETATIAEPKNPGFCLGSNPIETDSSSSKKDESCTVNQVTCTMMESARNLLYLVTAKNLKHKIVLHNNWLLINSLILLITFSFCSCSSDTISTDKPIRDGEVLVSKSKTFALGFFTPEKSTSRYVGIWYNNLPIQTVVWVANRDSPINDTSGILSIDRNGNLVLYHNLSTITIWSTNVSIPQSQGNSTSVVAQLSDIANLVLMINNTKTVIWESFDHPTDTLLPYLKVGFDRKTNQSWFLQSWKTDVDPGKGAFTLKFSTIGKTQLFMYNGDLPWWRGGHWNGELLVGVPNMKRDMATFNVSLVEDDNHVALTYNMFDKSVITRIVVQQSGFFQTFMWDSQKTQWNRYWSEPTNQCDNYATCGTNSNCDPFNFEDFKCTCLLGFEPKFPRDWYDSRDGSGGCVRKKGVSICDNGEGFVKIVSLKVPDTSVAVAKGGLSLEECEKECLRNCSCTAYAFADVRNGGSGCLTWYGDLMDIQKLSDQGQDLFLRVDGVELAKANSNKSSKAILGRKRLAAVLVVSIVAIVVLLSCVYCMWKKKRKDEMLQQSNQDSSEEEIGGQSNTHSSLPFFSLKTIITATRNFSQENKLGQGGFGSVYKGCLVNRQEVAVKRLSRDSGQGKQEFKNEVTLLVKLQHRNLVRLLGCCCDKEERMLVYEYLPNKSLDFFIFNLKASNILLDAAMNPKISDFGMARIFGEDEVQARTKRVVGTYGYMSPEYAMEGRYSTKSDVFSYGVMLLEIIAGQRNTHCEIGRESPNLTGHVWTLWTEGRGLEIVDAVLNQSYPSVIVLRCIQIGLLCVQENAMNRPSMSEVVFMLCNETPLCQPQKPAFLFNGNRDLQESSTSGGGGSSINEITETTISAR</sequence>
<keyword evidence="12 20" id="KW-0067">ATP-binding</keyword>